<dbReference type="Proteomes" id="UP000799757">
    <property type="component" value="Unassembled WGS sequence"/>
</dbReference>
<proteinExistence type="predicted"/>
<reference evidence="2" key="1">
    <citation type="journal article" date="2020" name="Stud. Mycol.">
        <title>101 Dothideomycetes genomes: a test case for predicting lifestyles and emergence of pathogens.</title>
        <authorList>
            <person name="Haridas S."/>
            <person name="Albert R."/>
            <person name="Binder M."/>
            <person name="Bloem J."/>
            <person name="Labutti K."/>
            <person name="Salamov A."/>
            <person name="Andreopoulos B."/>
            <person name="Baker S."/>
            <person name="Barry K."/>
            <person name="Bills G."/>
            <person name="Bluhm B."/>
            <person name="Cannon C."/>
            <person name="Castanera R."/>
            <person name="Culley D."/>
            <person name="Daum C."/>
            <person name="Ezra D."/>
            <person name="Gonzalez J."/>
            <person name="Henrissat B."/>
            <person name="Kuo A."/>
            <person name="Liang C."/>
            <person name="Lipzen A."/>
            <person name="Lutzoni F."/>
            <person name="Magnuson J."/>
            <person name="Mondo S."/>
            <person name="Nolan M."/>
            <person name="Ohm R."/>
            <person name="Pangilinan J."/>
            <person name="Park H.-J."/>
            <person name="Ramirez L."/>
            <person name="Alfaro M."/>
            <person name="Sun H."/>
            <person name="Tritt A."/>
            <person name="Yoshinaga Y."/>
            <person name="Zwiers L.-H."/>
            <person name="Turgeon B."/>
            <person name="Goodwin S."/>
            <person name="Spatafora J."/>
            <person name="Crous P."/>
            <person name="Grigoriev I."/>
        </authorList>
    </citation>
    <scope>NUCLEOTIDE SEQUENCE</scope>
    <source>
        <strain evidence="2">CBS 109.77</strain>
    </source>
</reference>
<feature type="region of interest" description="Disordered" evidence="1">
    <location>
        <begin position="120"/>
        <end position="160"/>
    </location>
</feature>
<gene>
    <name evidence="2" type="ORF">K505DRAFT_99750</name>
</gene>
<dbReference type="EMBL" id="MU002169">
    <property type="protein sequence ID" value="KAF2789013.1"/>
    <property type="molecule type" value="Genomic_DNA"/>
</dbReference>
<evidence type="ECO:0000313" key="3">
    <source>
        <dbReference type="Proteomes" id="UP000799757"/>
    </source>
</evidence>
<evidence type="ECO:0000313" key="2">
    <source>
        <dbReference type="EMBL" id="KAF2789013.1"/>
    </source>
</evidence>
<accession>A0A6A6WYP9</accession>
<feature type="compositionally biased region" description="Basic and acidic residues" evidence="1">
    <location>
        <begin position="121"/>
        <end position="132"/>
    </location>
</feature>
<dbReference type="AlphaFoldDB" id="A0A6A6WYP9"/>
<protein>
    <submittedName>
        <fullName evidence="2">Uncharacterized protein</fullName>
    </submittedName>
</protein>
<evidence type="ECO:0000256" key="1">
    <source>
        <dbReference type="SAM" id="MobiDB-lite"/>
    </source>
</evidence>
<name>A0A6A6WYP9_9PLEO</name>
<keyword evidence="3" id="KW-1185">Reference proteome</keyword>
<organism evidence="2 3">
    <name type="scientific">Melanomma pulvis-pyrius CBS 109.77</name>
    <dbReference type="NCBI Taxonomy" id="1314802"/>
    <lineage>
        <taxon>Eukaryota</taxon>
        <taxon>Fungi</taxon>
        <taxon>Dikarya</taxon>
        <taxon>Ascomycota</taxon>
        <taxon>Pezizomycotina</taxon>
        <taxon>Dothideomycetes</taxon>
        <taxon>Pleosporomycetidae</taxon>
        <taxon>Pleosporales</taxon>
        <taxon>Melanommataceae</taxon>
        <taxon>Melanomma</taxon>
    </lineage>
</organism>
<sequence>MLFWSRVRRGQAELYLSRRAAHRPGRTRRQGRCYEYEKSGHHVGMMVVLAMCLAFASQKNIGWNSLAVQHQPRRGRSLLSQKRNYANTDPLPMKSSSASTAFHTMNGFLSSAGPMFFSRSCEPERERERERGGGGWWPPMFSRSCDSQGVRRGPPEGVRN</sequence>